<dbReference type="InterPro" id="IPR056298">
    <property type="entry name" value="AlkZ-rel"/>
</dbReference>
<protein>
    <submittedName>
        <fullName evidence="1">Uncharacterized protein</fullName>
    </submittedName>
</protein>
<dbReference type="Proteomes" id="UP001596105">
    <property type="component" value="Unassembled WGS sequence"/>
</dbReference>
<dbReference type="Pfam" id="PF24741">
    <property type="entry name" value="AlkZ-rel"/>
    <property type="match status" value="1"/>
</dbReference>
<evidence type="ECO:0000313" key="2">
    <source>
        <dbReference type="Proteomes" id="UP001596105"/>
    </source>
</evidence>
<gene>
    <name evidence="1" type="ORF">ACFPPD_02155</name>
</gene>
<evidence type="ECO:0000313" key="1">
    <source>
        <dbReference type="EMBL" id="MFC5467503.1"/>
    </source>
</evidence>
<sequence>MAYCRFLHPSLGSLTNPSDWHTDSDRDPWLWSARFPADDVAAYGKFFKKKSILIARELVPLVRSIIGHSSDMQQRYADGLISGTVKNLNQLIAENLGIETRALRKLANLQASDHKKDYDQAINELQASMDIVISGVKQRLNETAIKATGIARRSKRLIIG</sequence>
<name>A0ABW0LNR3_9BACL</name>
<comment type="caution">
    <text evidence="1">The sequence shown here is derived from an EMBL/GenBank/DDBJ whole genome shotgun (WGS) entry which is preliminary data.</text>
</comment>
<reference evidence="2" key="1">
    <citation type="journal article" date="2019" name="Int. J. Syst. Evol. Microbiol.">
        <title>The Global Catalogue of Microorganisms (GCM) 10K type strain sequencing project: providing services to taxonomists for standard genome sequencing and annotation.</title>
        <authorList>
            <consortium name="The Broad Institute Genomics Platform"/>
            <consortium name="The Broad Institute Genome Sequencing Center for Infectious Disease"/>
            <person name="Wu L."/>
            <person name="Ma J."/>
        </authorList>
    </citation>
    <scope>NUCLEOTIDE SEQUENCE [LARGE SCALE GENOMIC DNA]</scope>
    <source>
        <strain evidence="2">CCUG 57113</strain>
    </source>
</reference>
<organism evidence="1 2">
    <name type="scientific">Cohnella suwonensis</name>
    <dbReference type="NCBI Taxonomy" id="696072"/>
    <lineage>
        <taxon>Bacteria</taxon>
        <taxon>Bacillati</taxon>
        <taxon>Bacillota</taxon>
        <taxon>Bacilli</taxon>
        <taxon>Bacillales</taxon>
        <taxon>Paenibacillaceae</taxon>
        <taxon>Cohnella</taxon>
    </lineage>
</organism>
<dbReference type="EMBL" id="JBHSMH010000005">
    <property type="protein sequence ID" value="MFC5467503.1"/>
    <property type="molecule type" value="Genomic_DNA"/>
</dbReference>
<proteinExistence type="predicted"/>
<accession>A0ABW0LNR3</accession>
<keyword evidence="2" id="KW-1185">Reference proteome</keyword>
<dbReference type="RefSeq" id="WP_209742653.1">
    <property type="nucleotide sequence ID" value="NZ_JBHSMH010000005.1"/>
</dbReference>